<feature type="domain" description="EF-hand" evidence="2">
    <location>
        <begin position="40"/>
        <end position="75"/>
    </location>
</feature>
<dbReference type="InterPro" id="IPR018247">
    <property type="entry name" value="EF_Hand_1_Ca_BS"/>
</dbReference>
<name>A0A1E7EP92_9STRA</name>
<accession>A0A1E7EP92</accession>
<organism evidence="3 4">
    <name type="scientific">Fragilariopsis cylindrus CCMP1102</name>
    <dbReference type="NCBI Taxonomy" id="635003"/>
    <lineage>
        <taxon>Eukaryota</taxon>
        <taxon>Sar</taxon>
        <taxon>Stramenopiles</taxon>
        <taxon>Ochrophyta</taxon>
        <taxon>Bacillariophyta</taxon>
        <taxon>Bacillariophyceae</taxon>
        <taxon>Bacillariophycidae</taxon>
        <taxon>Bacillariales</taxon>
        <taxon>Bacillariaceae</taxon>
        <taxon>Fragilariopsis</taxon>
    </lineage>
</organism>
<dbReference type="SMART" id="SM00054">
    <property type="entry name" value="EFh"/>
    <property type="match status" value="3"/>
</dbReference>
<feature type="domain" description="EF-hand" evidence="2">
    <location>
        <begin position="1"/>
        <end position="24"/>
    </location>
</feature>
<dbReference type="Gene3D" id="1.10.238.10">
    <property type="entry name" value="EF-hand"/>
    <property type="match status" value="1"/>
</dbReference>
<dbReference type="InterPro" id="IPR002048">
    <property type="entry name" value="EF_hand_dom"/>
</dbReference>
<dbReference type="Proteomes" id="UP000095751">
    <property type="component" value="Unassembled WGS sequence"/>
</dbReference>
<dbReference type="InterPro" id="IPR011992">
    <property type="entry name" value="EF-hand-dom_pair"/>
</dbReference>
<keyword evidence="4" id="KW-1185">Reference proteome</keyword>
<keyword evidence="1" id="KW-0106">Calcium</keyword>
<dbReference type="PROSITE" id="PS50222">
    <property type="entry name" value="EF_HAND_2"/>
    <property type="match status" value="3"/>
</dbReference>
<feature type="domain" description="EF-hand" evidence="2">
    <location>
        <begin position="80"/>
        <end position="115"/>
    </location>
</feature>
<evidence type="ECO:0000256" key="1">
    <source>
        <dbReference type="ARBA" id="ARBA00022837"/>
    </source>
</evidence>
<dbReference type="EMBL" id="KV784386">
    <property type="protein sequence ID" value="OEU07363.1"/>
    <property type="molecule type" value="Genomic_DNA"/>
</dbReference>
<sequence>MDMNNDGKISRQEFQGGMVLFAALQSAPGLGNYNAEFVKEIHEDADQVFQSVDVNGDGSIDVKELKNHLKRTKVLESDKFSETAIDRVFLMLDMDGNKRIEKEELRDAFARYSALRQAIGEGPNYK</sequence>
<reference evidence="3 4" key="1">
    <citation type="submission" date="2016-09" db="EMBL/GenBank/DDBJ databases">
        <title>Extensive genetic diversity and differential bi-allelic expression allows diatom success in the polar Southern Ocean.</title>
        <authorList>
            <consortium name="DOE Joint Genome Institute"/>
            <person name="Mock T."/>
            <person name="Otillar R.P."/>
            <person name="Strauss J."/>
            <person name="Dupont C."/>
            <person name="Frickenhaus S."/>
            <person name="Maumus F."/>
            <person name="Mcmullan M."/>
            <person name="Sanges R."/>
            <person name="Schmutz J."/>
            <person name="Toseland A."/>
            <person name="Valas R."/>
            <person name="Veluchamy A."/>
            <person name="Ward B.J."/>
            <person name="Allen A."/>
            <person name="Barry K."/>
            <person name="Falciatore A."/>
            <person name="Ferrante M."/>
            <person name="Fortunato A.E."/>
            <person name="Gloeckner G."/>
            <person name="Gruber A."/>
            <person name="Hipkin R."/>
            <person name="Janech M."/>
            <person name="Kroth P."/>
            <person name="Leese F."/>
            <person name="Lindquist E."/>
            <person name="Lyon B.R."/>
            <person name="Martin J."/>
            <person name="Mayer C."/>
            <person name="Parker M."/>
            <person name="Quesneville H."/>
            <person name="Raymond J."/>
            <person name="Uhlig C."/>
            <person name="Valentin K.U."/>
            <person name="Worden A.Z."/>
            <person name="Armbrust E.V."/>
            <person name="Bowler C."/>
            <person name="Green B."/>
            <person name="Moulton V."/>
            <person name="Van Oosterhout C."/>
            <person name="Grigoriev I."/>
        </authorList>
    </citation>
    <scope>NUCLEOTIDE SEQUENCE [LARGE SCALE GENOMIC DNA]</scope>
    <source>
        <strain evidence="3 4">CCMP1102</strain>
    </source>
</reference>
<dbReference type="KEGG" id="fcy:FRACYDRAFT_271990"/>
<dbReference type="CDD" id="cd00051">
    <property type="entry name" value="EFh"/>
    <property type="match status" value="1"/>
</dbReference>
<evidence type="ECO:0000313" key="3">
    <source>
        <dbReference type="EMBL" id="OEU07363.1"/>
    </source>
</evidence>
<dbReference type="Pfam" id="PF13202">
    <property type="entry name" value="EF-hand_5"/>
    <property type="match status" value="1"/>
</dbReference>
<dbReference type="Pfam" id="PF13499">
    <property type="entry name" value="EF-hand_7"/>
    <property type="match status" value="1"/>
</dbReference>
<dbReference type="GO" id="GO:0005509">
    <property type="term" value="F:calcium ion binding"/>
    <property type="evidence" value="ECO:0007669"/>
    <property type="project" value="InterPro"/>
</dbReference>
<protein>
    <submittedName>
        <fullName evidence="3">EF-hand</fullName>
    </submittedName>
</protein>
<gene>
    <name evidence="3" type="ORF">FRACYDRAFT_271990</name>
</gene>
<dbReference type="AlphaFoldDB" id="A0A1E7EP92"/>
<dbReference type="InParanoid" id="A0A1E7EP92"/>
<dbReference type="SUPFAM" id="SSF47473">
    <property type="entry name" value="EF-hand"/>
    <property type="match status" value="1"/>
</dbReference>
<proteinExistence type="predicted"/>
<evidence type="ECO:0000313" key="4">
    <source>
        <dbReference type="Proteomes" id="UP000095751"/>
    </source>
</evidence>
<dbReference type="OrthoDB" id="428159at2759"/>
<evidence type="ECO:0000259" key="2">
    <source>
        <dbReference type="PROSITE" id="PS50222"/>
    </source>
</evidence>
<dbReference type="PROSITE" id="PS00018">
    <property type="entry name" value="EF_HAND_1"/>
    <property type="match status" value="3"/>
</dbReference>